<dbReference type="Pfam" id="PF03755">
    <property type="entry name" value="YicC-like_N"/>
    <property type="match status" value="1"/>
</dbReference>
<feature type="coiled-coil region" evidence="6">
    <location>
        <begin position="151"/>
        <end position="178"/>
    </location>
</feature>
<feature type="domain" description="Endoribonuclease YicC-like C-terminal" evidence="8">
    <location>
        <begin position="177"/>
        <end position="296"/>
    </location>
</feature>
<evidence type="ECO:0000259" key="8">
    <source>
        <dbReference type="Pfam" id="PF08340"/>
    </source>
</evidence>
<evidence type="ECO:0000256" key="6">
    <source>
        <dbReference type="SAM" id="Coils"/>
    </source>
</evidence>
<evidence type="ECO:0000256" key="4">
    <source>
        <dbReference type="ARBA" id="ARBA00022801"/>
    </source>
</evidence>
<dbReference type="GO" id="GO:0016787">
    <property type="term" value="F:hydrolase activity"/>
    <property type="evidence" value="ECO:0007669"/>
    <property type="project" value="UniProtKB-KW"/>
</dbReference>
<dbReference type="Pfam" id="PF08340">
    <property type="entry name" value="YicC-like_C"/>
    <property type="match status" value="1"/>
</dbReference>
<comment type="similarity">
    <text evidence="5">Belongs to the YicC/YloC family.</text>
</comment>
<dbReference type="InterPro" id="IPR013551">
    <property type="entry name" value="YicC-like_C"/>
</dbReference>
<comment type="caution">
    <text evidence="9">The sequence shown here is derived from an EMBL/GenBank/DDBJ whole genome shotgun (WGS) entry which is preliminary data.</text>
</comment>
<accession>A0A930FNQ9</accession>
<name>A0A930FNQ9_9FIRM</name>
<keyword evidence="6" id="KW-0175">Coiled coil</keyword>
<dbReference type="PANTHER" id="PTHR30636:SF3">
    <property type="entry name" value="UPF0701 PROTEIN YICC"/>
    <property type="match status" value="1"/>
</dbReference>
<dbReference type="PANTHER" id="PTHR30636">
    <property type="entry name" value="UPF0701 PROTEIN YICC"/>
    <property type="match status" value="1"/>
</dbReference>
<comment type="cofactor">
    <cofactor evidence="1">
        <name>a divalent metal cation</name>
        <dbReference type="ChEBI" id="CHEBI:60240"/>
    </cofactor>
</comment>
<dbReference type="Proteomes" id="UP000757890">
    <property type="component" value="Unassembled WGS sequence"/>
</dbReference>
<dbReference type="InterPro" id="IPR005229">
    <property type="entry name" value="YicC/YloC-like"/>
</dbReference>
<protein>
    <submittedName>
        <fullName evidence="9">YicC family protein</fullName>
    </submittedName>
</protein>
<evidence type="ECO:0000256" key="3">
    <source>
        <dbReference type="ARBA" id="ARBA00022759"/>
    </source>
</evidence>
<organism evidence="9 10">
    <name type="scientific">Dialister invisus</name>
    <dbReference type="NCBI Taxonomy" id="218538"/>
    <lineage>
        <taxon>Bacteria</taxon>
        <taxon>Bacillati</taxon>
        <taxon>Bacillota</taxon>
        <taxon>Negativicutes</taxon>
        <taxon>Veillonellales</taxon>
        <taxon>Veillonellaceae</taxon>
        <taxon>Dialister</taxon>
    </lineage>
</organism>
<evidence type="ECO:0000259" key="7">
    <source>
        <dbReference type="Pfam" id="PF03755"/>
    </source>
</evidence>
<evidence type="ECO:0000313" key="10">
    <source>
        <dbReference type="Proteomes" id="UP000757890"/>
    </source>
</evidence>
<dbReference type="NCBIfam" id="TIGR00255">
    <property type="entry name" value="YicC/YloC family endoribonuclease"/>
    <property type="match status" value="1"/>
</dbReference>
<sequence>MKSMTGFGHGTATGTKGIVTAEIKTVNNRFLELNIRTDHFSAAAEESIKSLIKEQVHRGKIYVNLTFTSDGSRKNIHVSLDEDLLSAYLDVFHMLRHKDGIRCRKPSVSDLLLLPTPFLHVAIESITDEELISLAREAVSAALAGVNEMRRREGENLAADLNKRIDLLREKLLYLKSKQNIIVEDYEKRLRSCMIKLLEDSGNVWDETRLLQEVAVYSEKTDYTEELTRFESHLNQFAAALNSMEPIGRKLDFLLQEINREINTTASKANDISVIDCVIIIKTELEKIREQVQNIE</sequence>
<dbReference type="InterPro" id="IPR013527">
    <property type="entry name" value="YicC-like_N"/>
</dbReference>
<evidence type="ECO:0000256" key="2">
    <source>
        <dbReference type="ARBA" id="ARBA00022722"/>
    </source>
</evidence>
<feature type="domain" description="Endoribonuclease YicC-like N-terminal" evidence="7">
    <location>
        <begin position="1"/>
        <end position="158"/>
    </location>
</feature>
<keyword evidence="3" id="KW-0255">Endonuclease</keyword>
<keyword evidence="2" id="KW-0540">Nuclease</keyword>
<gene>
    <name evidence="9" type="ORF">HXL70_00100</name>
</gene>
<dbReference type="AlphaFoldDB" id="A0A930FNQ9"/>
<reference evidence="9" key="1">
    <citation type="submission" date="2020-04" db="EMBL/GenBank/DDBJ databases">
        <title>Deep metagenomics examines the oral microbiome during advanced dental caries in children, revealing novel taxa and co-occurrences with host molecules.</title>
        <authorList>
            <person name="Baker J.L."/>
            <person name="Morton J.T."/>
            <person name="Dinis M."/>
            <person name="Alvarez R."/>
            <person name="Tran N.C."/>
            <person name="Knight R."/>
            <person name="Edlund A."/>
        </authorList>
    </citation>
    <scope>NUCLEOTIDE SEQUENCE</scope>
    <source>
        <strain evidence="9">JCVI_32_bin.14</strain>
    </source>
</reference>
<keyword evidence="4" id="KW-0378">Hydrolase</keyword>
<proteinExistence type="inferred from homology"/>
<dbReference type="GO" id="GO:0004521">
    <property type="term" value="F:RNA endonuclease activity"/>
    <property type="evidence" value="ECO:0007669"/>
    <property type="project" value="InterPro"/>
</dbReference>
<dbReference type="EMBL" id="JABZMK010000001">
    <property type="protein sequence ID" value="MBF1128445.1"/>
    <property type="molecule type" value="Genomic_DNA"/>
</dbReference>
<evidence type="ECO:0000313" key="9">
    <source>
        <dbReference type="EMBL" id="MBF1128445.1"/>
    </source>
</evidence>
<evidence type="ECO:0000256" key="1">
    <source>
        <dbReference type="ARBA" id="ARBA00001968"/>
    </source>
</evidence>
<evidence type="ECO:0000256" key="5">
    <source>
        <dbReference type="ARBA" id="ARBA00035648"/>
    </source>
</evidence>